<dbReference type="EMBL" id="PZJJ01000033">
    <property type="protein sequence ID" value="PTL37801.1"/>
    <property type="molecule type" value="Genomic_DNA"/>
</dbReference>
<evidence type="ECO:0000313" key="2">
    <source>
        <dbReference type="Proteomes" id="UP000240509"/>
    </source>
</evidence>
<gene>
    <name evidence="1" type="ORF">C6Y45_14665</name>
</gene>
<dbReference type="OrthoDB" id="484214at2"/>
<sequence length="84" mass="10140">MLGRPHLCMDDVCFDYYEEIGFSEFRQEETRRKRGFNGVYHYWKPFEAYAVKRIMEDFPHHIHDFGAGHAGYEEEKEAIIVKKH</sequence>
<dbReference type="AlphaFoldDB" id="A0A2T4U327"/>
<name>A0A2T4U327_9BACI</name>
<organism evidence="1 2">
    <name type="scientific">Alkalicoccus saliphilus</name>
    <dbReference type="NCBI Taxonomy" id="200989"/>
    <lineage>
        <taxon>Bacteria</taxon>
        <taxon>Bacillati</taxon>
        <taxon>Bacillota</taxon>
        <taxon>Bacilli</taxon>
        <taxon>Bacillales</taxon>
        <taxon>Bacillaceae</taxon>
        <taxon>Alkalicoccus</taxon>
    </lineage>
</organism>
<protein>
    <submittedName>
        <fullName evidence="1">Uncharacterized protein</fullName>
    </submittedName>
</protein>
<keyword evidence="2" id="KW-1185">Reference proteome</keyword>
<comment type="caution">
    <text evidence="1">The sequence shown here is derived from an EMBL/GenBank/DDBJ whole genome shotgun (WGS) entry which is preliminary data.</text>
</comment>
<reference evidence="1 2" key="1">
    <citation type="submission" date="2018-03" db="EMBL/GenBank/DDBJ databases">
        <title>Alkalicoccus saliphilus sp. nov., isolated from a mineral pool.</title>
        <authorList>
            <person name="Zhao B."/>
        </authorList>
    </citation>
    <scope>NUCLEOTIDE SEQUENCE [LARGE SCALE GENOMIC DNA]</scope>
    <source>
        <strain evidence="1 2">6AG</strain>
    </source>
</reference>
<dbReference type="RefSeq" id="WP_107585985.1">
    <property type="nucleotide sequence ID" value="NZ_PZJJ01000033.1"/>
</dbReference>
<evidence type="ECO:0000313" key="1">
    <source>
        <dbReference type="EMBL" id="PTL37801.1"/>
    </source>
</evidence>
<proteinExistence type="predicted"/>
<dbReference type="Proteomes" id="UP000240509">
    <property type="component" value="Unassembled WGS sequence"/>
</dbReference>
<accession>A0A2T4U327</accession>